<evidence type="ECO:0000256" key="7">
    <source>
        <dbReference type="SAM" id="MobiDB-lite"/>
    </source>
</evidence>
<feature type="compositionally biased region" description="Low complexity" evidence="7">
    <location>
        <begin position="202"/>
        <end position="217"/>
    </location>
</feature>
<proteinExistence type="inferred from homology"/>
<dbReference type="SMART" id="SM00249">
    <property type="entry name" value="PHD"/>
    <property type="match status" value="1"/>
</dbReference>
<evidence type="ECO:0000313" key="10">
    <source>
        <dbReference type="Proteomes" id="UP000019118"/>
    </source>
</evidence>
<evidence type="ECO:0000256" key="3">
    <source>
        <dbReference type="ARBA" id="ARBA00022723"/>
    </source>
</evidence>
<dbReference type="SUPFAM" id="SSF57903">
    <property type="entry name" value="FYVE/PHD zinc finger"/>
    <property type="match status" value="1"/>
</dbReference>
<dbReference type="InterPro" id="IPR013083">
    <property type="entry name" value="Znf_RING/FYVE/PHD"/>
</dbReference>
<reference evidence="9" key="2">
    <citation type="submission" date="2024-08" db="UniProtKB">
        <authorList>
            <consortium name="EnsemblMetazoa"/>
        </authorList>
    </citation>
    <scope>IDENTIFICATION</scope>
</reference>
<keyword evidence="5" id="KW-0862">Zinc</keyword>
<dbReference type="InterPro" id="IPR039054">
    <property type="entry name" value="Int12_PHD"/>
</dbReference>
<dbReference type="InterPro" id="IPR011011">
    <property type="entry name" value="Znf_FYVE_PHD"/>
</dbReference>
<dbReference type="EnsemblMetazoa" id="XM_019905669.1">
    <property type="protein sequence ID" value="XP_019761228.1"/>
    <property type="gene ID" value="LOC109538438"/>
</dbReference>
<evidence type="ECO:0000259" key="8">
    <source>
        <dbReference type="PROSITE" id="PS50016"/>
    </source>
</evidence>
<dbReference type="Pfam" id="PF00628">
    <property type="entry name" value="PHD"/>
    <property type="match status" value="1"/>
</dbReference>
<dbReference type="InterPro" id="IPR019786">
    <property type="entry name" value="Zinc_finger_PHD-type_CS"/>
</dbReference>
<comment type="similarity">
    <text evidence="1">Belongs to the Integrator subunit 12 family.</text>
</comment>
<dbReference type="InterPro" id="IPR001965">
    <property type="entry name" value="Znf_PHD"/>
</dbReference>
<organism evidence="9 10">
    <name type="scientific">Dendroctonus ponderosae</name>
    <name type="common">Mountain pine beetle</name>
    <dbReference type="NCBI Taxonomy" id="77166"/>
    <lineage>
        <taxon>Eukaryota</taxon>
        <taxon>Metazoa</taxon>
        <taxon>Ecdysozoa</taxon>
        <taxon>Arthropoda</taxon>
        <taxon>Hexapoda</taxon>
        <taxon>Insecta</taxon>
        <taxon>Pterygota</taxon>
        <taxon>Neoptera</taxon>
        <taxon>Endopterygota</taxon>
        <taxon>Coleoptera</taxon>
        <taxon>Polyphaga</taxon>
        <taxon>Cucujiformia</taxon>
        <taxon>Curculionidae</taxon>
        <taxon>Scolytinae</taxon>
        <taxon>Dendroctonus</taxon>
    </lineage>
</organism>
<evidence type="ECO:0000313" key="9">
    <source>
        <dbReference type="EnsemblMetazoa" id="XP_019761227.1"/>
    </source>
</evidence>
<dbReference type="InterPro" id="IPR019787">
    <property type="entry name" value="Znf_PHD-finger"/>
</dbReference>
<evidence type="ECO:0000256" key="6">
    <source>
        <dbReference type="PROSITE-ProRule" id="PRU00146"/>
    </source>
</evidence>
<gene>
    <name evidence="9" type="primary">109538438</name>
</gene>
<dbReference type="AlphaFoldDB" id="A0AAR5PK07"/>
<dbReference type="CDD" id="cd15501">
    <property type="entry name" value="PHD_Int12"/>
    <property type="match status" value="1"/>
</dbReference>
<dbReference type="PROSITE" id="PS50016">
    <property type="entry name" value="ZF_PHD_2"/>
    <property type="match status" value="1"/>
</dbReference>
<evidence type="ECO:0000256" key="1">
    <source>
        <dbReference type="ARBA" id="ARBA00006009"/>
    </source>
</evidence>
<keyword evidence="3" id="KW-0479">Metal-binding</keyword>
<dbReference type="Proteomes" id="UP000019118">
    <property type="component" value="Unassembled WGS sequence"/>
</dbReference>
<evidence type="ECO:0000256" key="2">
    <source>
        <dbReference type="ARBA" id="ARBA00016814"/>
    </source>
</evidence>
<keyword evidence="4 6" id="KW-0863">Zinc-finger</keyword>
<name>A0AAR5PK07_DENPD</name>
<dbReference type="PROSITE" id="PS01359">
    <property type="entry name" value="ZF_PHD_1"/>
    <property type="match status" value="1"/>
</dbReference>
<dbReference type="KEGG" id="dpa:109538438"/>
<protein>
    <recommendedName>
        <fullName evidence="2">Integrator complex subunit 12</fullName>
    </recommendedName>
</protein>
<evidence type="ECO:0000256" key="5">
    <source>
        <dbReference type="ARBA" id="ARBA00022833"/>
    </source>
</evidence>
<dbReference type="GO" id="GO:0008270">
    <property type="term" value="F:zinc ion binding"/>
    <property type="evidence" value="ECO:0007669"/>
    <property type="project" value="UniProtKB-KW"/>
</dbReference>
<keyword evidence="10" id="KW-1185">Reference proteome</keyword>
<accession>A0AAR5PK07</accession>
<feature type="domain" description="PHD-type" evidence="8">
    <location>
        <begin position="108"/>
        <end position="161"/>
    </location>
</feature>
<feature type="compositionally biased region" description="Low complexity" evidence="7">
    <location>
        <begin position="227"/>
        <end position="236"/>
    </location>
</feature>
<dbReference type="EnsemblMetazoa" id="XM_019905668.1">
    <property type="protein sequence ID" value="XP_019761227.1"/>
    <property type="gene ID" value="LOC109538438"/>
</dbReference>
<sequence length="245" mass="27381">MSIIDLDPHFIRCVGLMYESRKLRKGDSVPLQYILEEAIFQKTGSAKDYTNYFQTQLAPRESEEPLIVNVYEDDGRFIASEYISLFGALDILGNDSDKDLELDLFKDDLSCVVCNKMDVGVRNRLLECSDCHALYHQECHKPPVSEEDVVSSWVCSNCKSISAKKAKTVEKEHNSKSSSSSRSDSHRHGSSHKSSSDKYKSSGKSSSSSSKSSPSHSSRSDDKKSSSKSSKSSSSKHYSEKRKHD</sequence>
<reference evidence="10" key="1">
    <citation type="journal article" date="2013" name="Genome Biol.">
        <title>Draft genome of the mountain pine beetle, Dendroctonus ponderosae Hopkins, a major forest pest.</title>
        <authorList>
            <person name="Keeling C.I."/>
            <person name="Yuen M.M."/>
            <person name="Liao N.Y."/>
            <person name="Docking T.R."/>
            <person name="Chan S.K."/>
            <person name="Taylor G.A."/>
            <person name="Palmquist D.L."/>
            <person name="Jackman S.D."/>
            <person name="Nguyen A."/>
            <person name="Li M."/>
            <person name="Henderson H."/>
            <person name="Janes J.K."/>
            <person name="Zhao Y."/>
            <person name="Pandoh P."/>
            <person name="Moore R."/>
            <person name="Sperling F.A."/>
            <person name="Huber D.P."/>
            <person name="Birol I."/>
            <person name="Jones S.J."/>
            <person name="Bohlmann J."/>
        </authorList>
    </citation>
    <scope>NUCLEOTIDE SEQUENCE</scope>
</reference>
<feature type="region of interest" description="Disordered" evidence="7">
    <location>
        <begin position="166"/>
        <end position="245"/>
    </location>
</feature>
<evidence type="ECO:0000256" key="4">
    <source>
        <dbReference type="ARBA" id="ARBA00022771"/>
    </source>
</evidence>
<dbReference type="Gene3D" id="3.30.40.10">
    <property type="entry name" value="Zinc/RING finger domain, C3HC4 (zinc finger)"/>
    <property type="match status" value="1"/>
</dbReference>